<dbReference type="InterPro" id="IPR032816">
    <property type="entry name" value="VTT_dom"/>
</dbReference>
<comment type="similarity">
    <text evidence="2 7">Belongs to the DedA family.</text>
</comment>
<evidence type="ECO:0000313" key="10">
    <source>
        <dbReference type="Proteomes" id="UP000580474"/>
    </source>
</evidence>
<accession>A0A840NHG9</accession>
<feature type="transmembrane region" description="Helical" evidence="7">
    <location>
        <begin position="14"/>
        <end position="36"/>
    </location>
</feature>
<dbReference type="PANTHER" id="PTHR30353">
    <property type="entry name" value="INNER MEMBRANE PROTEIN DEDA-RELATED"/>
    <property type="match status" value="1"/>
</dbReference>
<comment type="subcellular location">
    <subcellularLocation>
        <location evidence="1 7">Cell membrane</location>
        <topology evidence="1 7">Multi-pass membrane protein</topology>
    </subcellularLocation>
</comment>
<protein>
    <submittedName>
        <fullName evidence="9">Membrane protein DedA with SNARE-associated domain</fullName>
    </submittedName>
</protein>
<proteinExistence type="inferred from homology"/>
<evidence type="ECO:0000256" key="2">
    <source>
        <dbReference type="ARBA" id="ARBA00010792"/>
    </source>
</evidence>
<keyword evidence="5 7" id="KW-1133">Transmembrane helix</keyword>
<reference evidence="9 10" key="1">
    <citation type="submission" date="2020-08" db="EMBL/GenBank/DDBJ databases">
        <title>Sequencing the genomes of 1000 actinobacteria strains.</title>
        <authorList>
            <person name="Klenk H.-P."/>
        </authorList>
    </citation>
    <scope>NUCLEOTIDE SEQUENCE [LARGE SCALE GENOMIC DNA]</scope>
    <source>
        <strain evidence="9 10">DSM 45582</strain>
    </source>
</reference>
<evidence type="ECO:0000256" key="6">
    <source>
        <dbReference type="ARBA" id="ARBA00023136"/>
    </source>
</evidence>
<evidence type="ECO:0000259" key="8">
    <source>
        <dbReference type="Pfam" id="PF09335"/>
    </source>
</evidence>
<keyword evidence="3 7" id="KW-1003">Cell membrane</keyword>
<evidence type="ECO:0000256" key="3">
    <source>
        <dbReference type="ARBA" id="ARBA00022475"/>
    </source>
</evidence>
<keyword evidence="10" id="KW-1185">Reference proteome</keyword>
<feature type="transmembrane region" description="Helical" evidence="7">
    <location>
        <begin position="56"/>
        <end position="79"/>
    </location>
</feature>
<feature type="transmembrane region" description="Helical" evidence="7">
    <location>
        <begin position="143"/>
        <end position="163"/>
    </location>
</feature>
<evidence type="ECO:0000256" key="5">
    <source>
        <dbReference type="ARBA" id="ARBA00022989"/>
    </source>
</evidence>
<evidence type="ECO:0000256" key="7">
    <source>
        <dbReference type="RuleBase" id="RU367016"/>
    </source>
</evidence>
<feature type="transmembrane region" description="Helical" evidence="7">
    <location>
        <begin position="169"/>
        <end position="191"/>
    </location>
</feature>
<gene>
    <name evidence="9" type="ORF">BJ969_001827</name>
</gene>
<dbReference type="Pfam" id="PF09335">
    <property type="entry name" value="VTT_dom"/>
    <property type="match status" value="1"/>
</dbReference>
<keyword evidence="6 7" id="KW-0472">Membrane</keyword>
<organism evidence="9 10">
    <name type="scientific">Saccharopolyspora gloriosae</name>
    <dbReference type="NCBI Taxonomy" id="455344"/>
    <lineage>
        <taxon>Bacteria</taxon>
        <taxon>Bacillati</taxon>
        <taxon>Actinomycetota</taxon>
        <taxon>Actinomycetes</taxon>
        <taxon>Pseudonocardiales</taxon>
        <taxon>Pseudonocardiaceae</taxon>
        <taxon>Saccharopolyspora</taxon>
    </lineage>
</organism>
<evidence type="ECO:0000256" key="1">
    <source>
        <dbReference type="ARBA" id="ARBA00004651"/>
    </source>
</evidence>
<feature type="domain" description="VTT" evidence="8">
    <location>
        <begin position="43"/>
        <end position="160"/>
    </location>
</feature>
<sequence>MPAPAEWLAQLPPLTAYGLLAGLVFVEGVLVVSPFVPTLGPLLVAGALAYSGALDLWLVVLFAALGAVCGDALGFYTGLRLGPRLRSTRVARRAHRAWDRASDLFRRHGGPALIPCRFVPLVRSAAPHLVGASGMPYRRMAPYSALAAVLWTCGEGGVGYLVGASYTGLSGVFGVVPVVAAVVVALGIVLWRRRRRRERHEDPRAEAEPVS</sequence>
<dbReference type="EMBL" id="JACHIV010000001">
    <property type="protein sequence ID" value="MBB5068739.1"/>
    <property type="molecule type" value="Genomic_DNA"/>
</dbReference>
<dbReference type="AlphaFoldDB" id="A0A840NHG9"/>
<dbReference type="InterPro" id="IPR032818">
    <property type="entry name" value="DedA-like"/>
</dbReference>
<evidence type="ECO:0000313" key="9">
    <source>
        <dbReference type="EMBL" id="MBB5068739.1"/>
    </source>
</evidence>
<dbReference type="PANTHER" id="PTHR30353:SF0">
    <property type="entry name" value="TRANSMEMBRANE PROTEIN"/>
    <property type="match status" value="1"/>
</dbReference>
<name>A0A840NHG9_9PSEU</name>
<evidence type="ECO:0000256" key="4">
    <source>
        <dbReference type="ARBA" id="ARBA00022692"/>
    </source>
</evidence>
<dbReference type="GO" id="GO:0005886">
    <property type="term" value="C:plasma membrane"/>
    <property type="evidence" value="ECO:0007669"/>
    <property type="project" value="UniProtKB-SubCell"/>
</dbReference>
<keyword evidence="4 7" id="KW-0812">Transmembrane</keyword>
<dbReference type="RefSeq" id="WP_184478428.1">
    <property type="nucleotide sequence ID" value="NZ_JACHIV010000001.1"/>
</dbReference>
<comment type="caution">
    <text evidence="9">The sequence shown here is derived from an EMBL/GenBank/DDBJ whole genome shotgun (WGS) entry which is preliminary data.</text>
</comment>
<dbReference type="Proteomes" id="UP000580474">
    <property type="component" value="Unassembled WGS sequence"/>
</dbReference>